<evidence type="ECO:0000256" key="2">
    <source>
        <dbReference type="ARBA" id="ARBA00023235"/>
    </source>
</evidence>
<dbReference type="KEGG" id="scj:SCANT_v1c09040"/>
<keyword evidence="2 3" id="KW-0413">Isomerase</keyword>
<dbReference type="OrthoDB" id="1778624at2"/>
<dbReference type="Proteomes" id="UP000063919">
    <property type="component" value="Chromosome"/>
</dbReference>
<dbReference type="PIRSF" id="PIRSF005384">
    <property type="entry name" value="RpiB_LacA_B"/>
    <property type="match status" value="1"/>
</dbReference>
<dbReference type="RefSeq" id="WP_053946558.1">
    <property type="nucleotide sequence ID" value="NZ_CP012622.1"/>
</dbReference>
<dbReference type="AlphaFoldDB" id="A0A0M4JT32"/>
<organism evidence="3 4">
    <name type="scientific">Spiroplasma cantharicola</name>
    <dbReference type="NCBI Taxonomy" id="362837"/>
    <lineage>
        <taxon>Bacteria</taxon>
        <taxon>Bacillati</taxon>
        <taxon>Mycoplasmatota</taxon>
        <taxon>Mollicutes</taxon>
        <taxon>Entomoplasmatales</taxon>
        <taxon>Spiroplasmataceae</taxon>
        <taxon>Spiroplasma</taxon>
    </lineage>
</organism>
<protein>
    <submittedName>
        <fullName evidence="3">Galactose-6-phosphate isomerase subunit LacB</fullName>
    </submittedName>
</protein>
<proteinExistence type="inferred from homology"/>
<dbReference type="GO" id="GO:0005975">
    <property type="term" value="P:carbohydrate metabolic process"/>
    <property type="evidence" value="ECO:0007669"/>
    <property type="project" value="InterPro"/>
</dbReference>
<sequence length="166" mass="18547">MKIAIGCDHIVTDIKDKIVEMLKLDGIEVIDCGTNDFNRTHYPIYGHKVAVNVVTKKVDLGIVICGTGVGITNSAQKVKGARVVLAKDVLTVVDAKEKYNANIVGFGGRIVGLGLMYEMITKFIEAKYLAKNDKLISQIDNMIKQENYDSRIFDKENKKWDEGFYN</sequence>
<evidence type="ECO:0000313" key="4">
    <source>
        <dbReference type="Proteomes" id="UP000063919"/>
    </source>
</evidence>
<dbReference type="Pfam" id="PF02502">
    <property type="entry name" value="LacAB_rpiB"/>
    <property type="match status" value="1"/>
</dbReference>
<dbReference type="SUPFAM" id="SSF89623">
    <property type="entry name" value="Ribose/Galactose isomerase RpiB/AlsB"/>
    <property type="match status" value="1"/>
</dbReference>
<dbReference type="STRING" id="362837.SCANT_v1c09040"/>
<accession>A0A0M4JT32</accession>
<dbReference type="GO" id="GO:0016861">
    <property type="term" value="F:intramolecular oxidoreductase activity, interconverting aldoses and ketoses"/>
    <property type="evidence" value="ECO:0007669"/>
    <property type="project" value="UniProtKB-ARBA"/>
</dbReference>
<dbReference type="NCBIfam" id="TIGR00689">
    <property type="entry name" value="rpiB_lacA_lacB"/>
    <property type="match status" value="1"/>
</dbReference>
<gene>
    <name evidence="3" type="primary">lacB</name>
    <name evidence="3" type="ORF">SCANT_v1c09040</name>
</gene>
<dbReference type="InterPro" id="IPR036569">
    <property type="entry name" value="RpiB_LacA_LacB_sf"/>
</dbReference>
<dbReference type="PANTHER" id="PTHR43732">
    <property type="entry name" value="RIBOSE 5-PHOSPHATE ISOMERASE-RELATED"/>
    <property type="match status" value="1"/>
</dbReference>
<dbReference type="PATRIC" id="fig|362837.3.peg.920"/>
<dbReference type="PANTHER" id="PTHR43732:SF1">
    <property type="entry name" value="RIBOSE 5-PHOSPHATE ISOMERASE"/>
    <property type="match status" value="1"/>
</dbReference>
<evidence type="ECO:0000256" key="1">
    <source>
        <dbReference type="ARBA" id="ARBA00008754"/>
    </source>
</evidence>
<dbReference type="InterPro" id="IPR003500">
    <property type="entry name" value="RpiB_LacA_LacB"/>
</dbReference>
<dbReference type="InterPro" id="IPR051812">
    <property type="entry name" value="SPI_LacAB/RpiB"/>
</dbReference>
<dbReference type="Gene3D" id="3.40.1400.10">
    <property type="entry name" value="Sugar-phosphate isomerase, RpiB/LacA/LacB"/>
    <property type="match status" value="1"/>
</dbReference>
<evidence type="ECO:0000313" key="3">
    <source>
        <dbReference type="EMBL" id="ALD66810.1"/>
    </source>
</evidence>
<reference evidence="3 4" key="1">
    <citation type="journal article" date="2015" name="Genome Announc.">
        <title>Complete Genome Sequence of Spiroplasma cantharicola CC-1T (DSM 21588), a Bacterium Isolated from Soldier Beetle (Cantharis carolinus).</title>
        <authorList>
            <person name="Lo W.S."/>
            <person name="Liu P.Y."/>
            <person name="Kuo C.H."/>
        </authorList>
    </citation>
    <scope>NUCLEOTIDE SEQUENCE [LARGE SCALE GENOMIC DNA]</scope>
    <source>
        <strain evidence="3 4">CC-1</strain>
    </source>
</reference>
<keyword evidence="4" id="KW-1185">Reference proteome</keyword>
<dbReference type="EMBL" id="CP012622">
    <property type="protein sequence ID" value="ALD66810.1"/>
    <property type="molecule type" value="Genomic_DNA"/>
</dbReference>
<name>A0A0M4JT32_9MOLU</name>
<comment type="similarity">
    <text evidence="1">Belongs to the LacAB/RpiB family.</text>
</comment>